<dbReference type="InterPro" id="IPR042171">
    <property type="entry name" value="Acyl-CoA_hotdog"/>
</dbReference>
<dbReference type="InterPro" id="IPR052389">
    <property type="entry name" value="Sec_Metab_Biosynth-Assoc"/>
</dbReference>
<dbReference type="InterPro" id="IPR029069">
    <property type="entry name" value="HotDog_dom_sf"/>
</dbReference>
<dbReference type="Gene3D" id="2.40.160.210">
    <property type="entry name" value="Acyl-CoA thioesterase, double hotdog domain"/>
    <property type="match status" value="1"/>
</dbReference>
<evidence type="ECO:0008006" key="5">
    <source>
        <dbReference type="Google" id="ProtNLM"/>
    </source>
</evidence>
<reference evidence="3" key="1">
    <citation type="submission" date="2021-07" db="EMBL/GenBank/DDBJ databases">
        <authorList>
            <person name="Durling M."/>
        </authorList>
    </citation>
    <scope>NUCLEOTIDE SEQUENCE</scope>
</reference>
<sequence>MANSQLIPFSKATEVTYLGEGSYSATILKEYSVGQVPQGGYIATIILEAARRHMQSKNQPDSLCAHFEFLDRTEFGPATILIENVKFGQQLSTLHLTLYQHSLLSEEPWVVPNASRKKIVAYVTCINLRSQSGLSLPTGFILQPEPPKIDLEKASRHEPDGKWTPYESRNLEDASFKVLLWDNIEFFVPLQGQPSKAIADVWLRLRCGEPFTNTSLAFVADTWAHLIEGYRASPGQEPDSESFPATNIHWYPTVVFNLDLKRGVPTQGADWLRMRVISKEIRNGQLDMETMIYDRDGQLVALSSHVNLILSADRNLAQRKSKSHI</sequence>
<feature type="domain" description="Acyl-CoA thioesterase-like N-terminal HotDog" evidence="1">
    <location>
        <begin position="32"/>
        <end position="102"/>
    </location>
</feature>
<keyword evidence="4" id="KW-1185">Reference proteome</keyword>
<accession>A0A9N9PNM4</accession>
<proteinExistence type="predicted"/>
<evidence type="ECO:0000313" key="3">
    <source>
        <dbReference type="EMBL" id="CAG8953706.1"/>
    </source>
</evidence>
<organism evidence="3 4">
    <name type="scientific">Hymenoscyphus fraxineus</name>
    <dbReference type="NCBI Taxonomy" id="746836"/>
    <lineage>
        <taxon>Eukaryota</taxon>
        <taxon>Fungi</taxon>
        <taxon>Dikarya</taxon>
        <taxon>Ascomycota</taxon>
        <taxon>Pezizomycotina</taxon>
        <taxon>Leotiomycetes</taxon>
        <taxon>Helotiales</taxon>
        <taxon>Helotiaceae</taxon>
        <taxon>Hymenoscyphus</taxon>
    </lineage>
</organism>
<dbReference type="InterPro" id="IPR049449">
    <property type="entry name" value="TesB_ACOT8-like_N"/>
</dbReference>
<name>A0A9N9PNM4_9HELO</name>
<dbReference type="SUPFAM" id="SSF54637">
    <property type="entry name" value="Thioesterase/thiol ester dehydrase-isomerase"/>
    <property type="match status" value="1"/>
</dbReference>
<evidence type="ECO:0000259" key="1">
    <source>
        <dbReference type="Pfam" id="PF13622"/>
    </source>
</evidence>
<dbReference type="InterPro" id="IPR049450">
    <property type="entry name" value="ACOT8-like_C"/>
</dbReference>
<dbReference type="OrthoDB" id="2532955at2759"/>
<dbReference type="Pfam" id="PF20789">
    <property type="entry name" value="4HBT_3C"/>
    <property type="match status" value="1"/>
</dbReference>
<dbReference type="Proteomes" id="UP000696280">
    <property type="component" value="Unassembled WGS sequence"/>
</dbReference>
<feature type="domain" description="Acyl-CoA thioesterase-like C-terminal" evidence="2">
    <location>
        <begin position="191"/>
        <end position="308"/>
    </location>
</feature>
<dbReference type="PANTHER" id="PTHR38110:SF1">
    <property type="entry name" value="THIOESTERASE DOMAIN-CONTAINING PROTEIN"/>
    <property type="match status" value="1"/>
</dbReference>
<dbReference type="EMBL" id="CAJVRL010000052">
    <property type="protein sequence ID" value="CAG8953706.1"/>
    <property type="molecule type" value="Genomic_DNA"/>
</dbReference>
<gene>
    <name evidence="3" type="ORF">HYFRA_00006595</name>
</gene>
<dbReference type="AlphaFoldDB" id="A0A9N9PNM4"/>
<dbReference type="PANTHER" id="PTHR38110">
    <property type="entry name" value="CHROMOSOME 23, WHOLE GENOME SHOTGUN SEQUENCE"/>
    <property type="match status" value="1"/>
</dbReference>
<evidence type="ECO:0000313" key="4">
    <source>
        <dbReference type="Proteomes" id="UP000696280"/>
    </source>
</evidence>
<comment type="caution">
    <text evidence="3">The sequence shown here is derived from an EMBL/GenBank/DDBJ whole genome shotgun (WGS) entry which is preliminary data.</text>
</comment>
<dbReference type="Pfam" id="PF13622">
    <property type="entry name" value="4HBT_3"/>
    <property type="match status" value="1"/>
</dbReference>
<protein>
    <recommendedName>
        <fullName evidence="5">Thioesterase family protein</fullName>
    </recommendedName>
</protein>
<evidence type="ECO:0000259" key="2">
    <source>
        <dbReference type="Pfam" id="PF20789"/>
    </source>
</evidence>